<dbReference type="InterPro" id="IPR025272">
    <property type="entry name" value="SocA_Panacea"/>
</dbReference>
<dbReference type="NCBIfam" id="NF047745">
    <property type="entry name" value="SocA_antitoxin"/>
    <property type="match status" value="1"/>
</dbReference>
<reference evidence="2 3" key="1">
    <citation type="submission" date="2017-05" db="EMBL/GenBank/DDBJ databases">
        <title>Genome Analysis of Maritalea myrionectae HL2708#5.</title>
        <authorList>
            <consortium name="Cotde Inc.-PKNU"/>
            <person name="Jang D."/>
            <person name="Oh H.-M."/>
        </authorList>
    </citation>
    <scope>NUCLEOTIDE SEQUENCE [LARGE SCALE GENOMIC DNA]</scope>
    <source>
        <strain evidence="2 3">HL2708#5</strain>
    </source>
</reference>
<evidence type="ECO:0000259" key="1">
    <source>
        <dbReference type="Pfam" id="PF13274"/>
    </source>
</evidence>
<dbReference type="Pfam" id="PF13274">
    <property type="entry name" value="SocA_Panacea"/>
    <property type="match status" value="1"/>
</dbReference>
<name>A0A2R4MGS6_9HYPH</name>
<dbReference type="RefSeq" id="WP_117396212.1">
    <property type="nucleotide sequence ID" value="NZ_CP021330.1"/>
</dbReference>
<keyword evidence="3" id="KW-1185">Reference proteome</keyword>
<proteinExistence type="predicted"/>
<dbReference type="EMBL" id="CP021330">
    <property type="protein sequence ID" value="AVX05251.1"/>
    <property type="molecule type" value="Genomic_DNA"/>
</dbReference>
<feature type="domain" description="Antitoxin SocA-like Panacea" evidence="1">
    <location>
        <begin position="31"/>
        <end position="134"/>
    </location>
</feature>
<evidence type="ECO:0000313" key="2">
    <source>
        <dbReference type="EMBL" id="AVX05251.1"/>
    </source>
</evidence>
<sequence>MNDSAIDPRIVANLFIERSRQDGFKVTNLSLQKLIYFAHGMFLLRHNSPLVSGYFEAWQYGPVHPLLYRELKSNGRQSIVSQLVLKDIFSGEVRELAPPKDPAILEVVDLVVERYAKLPASLLVSLSHAPGSPWAVVVDKARTGVAIGGRISDELIKERFRFHLSSVSANSMLEPEFEDCPIKPN</sequence>
<protein>
    <recommendedName>
        <fullName evidence="1">Antitoxin SocA-like Panacea domain-containing protein</fullName>
    </recommendedName>
</protein>
<organism evidence="2 3">
    <name type="scientific">Maritalea myrionectae</name>
    <dbReference type="NCBI Taxonomy" id="454601"/>
    <lineage>
        <taxon>Bacteria</taxon>
        <taxon>Pseudomonadati</taxon>
        <taxon>Pseudomonadota</taxon>
        <taxon>Alphaproteobacteria</taxon>
        <taxon>Hyphomicrobiales</taxon>
        <taxon>Devosiaceae</taxon>
        <taxon>Maritalea</taxon>
    </lineage>
</organism>
<gene>
    <name evidence="2" type="ORF">MXMO3_02740</name>
</gene>
<dbReference type="Proteomes" id="UP000258927">
    <property type="component" value="Chromosome"/>
</dbReference>
<dbReference type="AlphaFoldDB" id="A0A2R4MGS6"/>
<dbReference type="KEGG" id="mmyr:MXMO3_02740"/>
<evidence type="ECO:0000313" key="3">
    <source>
        <dbReference type="Proteomes" id="UP000258927"/>
    </source>
</evidence>
<accession>A0A2R4MGS6</accession>